<organism evidence="1">
    <name type="scientific">Sesamum latifolium</name>
    <dbReference type="NCBI Taxonomy" id="2727402"/>
    <lineage>
        <taxon>Eukaryota</taxon>
        <taxon>Viridiplantae</taxon>
        <taxon>Streptophyta</taxon>
        <taxon>Embryophyta</taxon>
        <taxon>Tracheophyta</taxon>
        <taxon>Spermatophyta</taxon>
        <taxon>Magnoliopsida</taxon>
        <taxon>eudicotyledons</taxon>
        <taxon>Gunneridae</taxon>
        <taxon>Pentapetalae</taxon>
        <taxon>asterids</taxon>
        <taxon>lamiids</taxon>
        <taxon>Lamiales</taxon>
        <taxon>Pedaliaceae</taxon>
        <taxon>Sesamum</taxon>
    </lineage>
</organism>
<reference evidence="1" key="1">
    <citation type="submission" date="2020-06" db="EMBL/GenBank/DDBJ databases">
        <authorList>
            <person name="Li T."/>
            <person name="Hu X."/>
            <person name="Zhang T."/>
            <person name="Song X."/>
            <person name="Zhang H."/>
            <person name="Dai N."/>
            <person name="Sheng W."/>
            <person name="Hou X."/>
            <person name="Wei L."/>
        </authorList>
    </citation>
    <scope>NUCLEOTIDE SEQUENCE</scope>
    <source>
        <strain evidence="1">KEN1</strain>
        <tissue evidence="1">Leaf</tissue>
    </source>
</reference>
<comment type="caution">
    <text evidence="1">The sequence shown here is derived from an EMBL/GenBank/DDBJ whole genome shotgun (WGS) entry which is preliminary data.</text>
</comment>
<dbReference type="PANTHER" id="PTHR34222:SF99">
    <property type="entry name" value="PROTEIN, PUTATIVE-RELATED"/>
    <property type="match status" value="1"/>
</dbReference>
<evidence type="ECO:0000313" key="1">
    <source>
        <dbReference type="EMBL" id="KAL0463172.1"/>
    </source>
</evidence>
<accession>A0AAW2YBI6</accession>
<name>A0AAW2YBI6_9LAMI</name>
<protein>
    <submittedName>
        <fullName evidence="1">Uncharacterized protein</fullName>
    </submittedName>
</protein>
<reference evidence="1" key="2">
    <citation type="journal article" date="2024" name="Plant">
        <title>Genomic evolution and insights into agronomic trait innovations of Sesamum species.</title>
        <authorList>
            <person name="Miao H."/>
            <person name="Wang L."/>
            <person name="Qu L."/>
            <person name="Liu H."/>
            <person name="Sun Y."/>
            <person name="Le M."/>
            <person name="Wang Q."/>
            <person name="Wei S."/>
            <person name="Zheng Y."/>
            <person name="Lin W."/>
            <person name="Duan Y."/>
            <person name="Cao H."/>
            <person name="Xiong S."/>
            <person name="Wang X."/>
            <person name="Wei L."/>
            <person name="Li C."/>
            <person name="Ma Q."/>
            <person name="Ju M."/>
            <person name="Zhao R."/>
            <person name="Li G."/>
            <person name="Mu C."/>
            <person name="Tian Q."/>
            <person name="Mei H."/>
            <person name="Zhang T."/>
            <person name="Gao T."/>
            <person name="Zhang H."/>
        </authorList>
    </citation>
    <scope>NUCLEOTIDE SEQUENCE</scope>
    <source>
        <strain evidence="1">KEN1</strain>
    </source>
</reference>
<dbReference type="EMBL" id="JACGWN010000001">
    <property type="protein sequence ID" value="KAL0463172.1"/>
    <property type="molecule type" value="Genomic_DNA"/>
</dbReference>
<dbReference type="PANTHER" id="PTHR34222">
    <property type="entry name" value="GAG_PRE-INTEGRS DOMAIN-CONTAINING PROTEIN"/>
    <property type="match status" value="1"/>
</dbReference>
<gene>
    <name evidence="1" type="ORF">Slati_0204800</name>
</gene>
<proteinExistence type="predicted"/>
<dbReference type="AlphaFoldDB" id="A0AAW2YBI6"/>
<sequence>MGRVGILDPILACTCPVHRQIVRREDSRQLMRFLIGLNNTYEHVRSQILLMEPRPHVQKAFSMVISVEKQLLVQVQQSANPSGAIY</sequence>